<proteinExistence type="predicted"/>
<protein>
    <recommendedName>
        <fullName evidence="3">Mediator of RNA polymerase II transcription subunit 18</fullName>
    </recommendedName>
</protein>
<comment type="caution">
    <text evidence="1">The sequence shown here is derived from an EMBL/GenBank/DDBJ whole genome shotgun (WGS) entry which is preliminary data.</text>
</comment>
<organism evidence="1 2">
    <name type="scientific">Hondaea fermentalgiana</name>
    <dbReference type="NCBI Taxonomy" id="2315210"/>
    <lineage>
        <taxon>Eukaryota</taxon>
        <taxon>Sar</taxon>
        <taxon>Stramenopiles</taxon>
        <taxon>Bigyra</taxon>
        <taxon>Labyrinthulomycetes</taxon>
        <taxon>Thraustochytrida</taxon>
        <taxon>Thraustochytriidae</taxon>
        <taxon>Hondaea</taxon>
    </lineage>
</organism>
<name>A0A2R5H3P5_9STRA</name>
<dbReference type="InParanoid" id="A0A2R5H3P5"/>
<dbReference type="AlphaFoldDB" id="A0A2R5H3P5"/>
<reference evidence="1 2" key="1">
    <citation type="submission" date="2017-12" db="EMBL/GenBank/DDBJ databases">
        <title>Sequencing, de novo assembly and annotation of complete genome of a new Thraustochytrid species, strain FCC1311.</title>
        <authorList>
            <person name="Sedici K."/>
            <person name="Godart F."/>
            <person name="Aiese Cigliano R."/>
            <person name="Sanseverino W."/>
            <person name="Barakat M."/>
            <person name="Ortet P."/>
            <person name="Marechal E."/>
            <person name="Cagnac O."/>
            <person name="Amato A."/>
        </authorList>
    </citation>
    <scope>NUCLEOTIDE SEQUENCE [LARGE SCALE GENOMIC DNA]</scope>
</reference>
<dbReference type="EMBL" id="BEYU01000265">
    <property type="protein sequence ID" value="GBG35044.1"/>
    <property type="molecule type" value="Genomic_DNA"/>
</dbReference>
<sequence>MSSRGRGGGPGSVASGGGGAFGGGGGGGGGGKGAGSEYECVIYCVAMQDADLARQRIQSLCDDGCTRVPEIYVRDLSWTRKNAERGMATGLSGTTEIRLRTTCGDQIKVGSKTQVCAAGQATTLPRVDQPERTEILHYNLFQLAHIKKLDTPVRSMVRIAIAGDTQAFLESTGFRRNFQINYAGERLLTRDGIEIDLFRRTKTFKSTTFIIPEGCASVGDSPLLISFRAIAASEAEIERTAKSLRSFVNEIKVGSSLEEVKPEHFLPRAAIR</sequence>
<evidence type="ECO:0008006" key="3">
    <source>
        <dbReference type="Google" id="ProtNLM"/>
    </source>
</evidence>
<evidence type="ECO:0000313" key="2">
    <source>
        <dbReference type="Proteomes" id="UP000241890"/>
    </source>
</evidence>
<gene>
    <name evidence="1" type="ORF">FCC1311_112672</name>
</gene>
<accession>A0A2R5H3P5</accession>
<evidence type="ECO:0000313" key="1">
    <source>
        <dbReference type="EMBL" id="GBG35044.1"/>
    </source>
</evidence>
<dbReference type="Proteomes" id="UP000241890">
    <property type="component" value="Unassembled WGS sequence"/>
</dbReference>
<keyword evidence="2" id="KW-1185">Reference proteome</keyword>